<name>A0A4R0I6H1_9ACTN</name>
<feature type="domain" description="HTH gntR-type" evidence="4">
    <location>
        <begin position="41"/>
        <end position="109"/>
    </location>
</feature>
<keyword evidence="2" id="KW-0238">DNA-binding</keyword>
<reference evidence="5 6" key="1">
    <citation type="submission" date="2019-02" db="EMBL/GenBank/DDBJ databases">
        <title>Kribbella capetownensis sp. nov. and Kribbella speibonae sp. nov., isolated from soil.</title>
        <authorList>
            <person name="Curtis S.M."/>
            <person name="Norton I."/>
            <person name="Everest G.J."/>
            <person name="Meyers P.R."/>
        </authorList>
    </citation>
    <scope>NUCLEOTIDE SEQUENCE [LARGE SCALE GENOMIC DNA]</scope>
    <source>
        <strain evidence="5 6">DSM 27082</strain>
    </source>
</reference>
<dbReference type="PANTHER" id="PTHR38445">
    <property type="entry name" value="HTH-TYPE TRANSCRIPTIONAL REPRESSOR YTRA"/>
    <property type="match status" value="1"/>
</dbReference>
<evidence type="ECO:0000256" key="3">
    <source>
        <dbReference type="ARBA" id="ARBA00023163"/>
    </source>
</evidence>
<dbReference type="InterPro" id="IPR000524">
    <property type="entry name" value="Tscrpt_reg_HTH_GntR"/>
</dbReference>
<evidence type="ECO:0000313" key="6">
    <source>
        <dbReference type="Proteomes" id="UP000292695"/>
    </source>
</evidence>
<sequence length="147" mass="16145">MLPRVTPHCLGRTWHNCLATQGHRLWDGERVEISVDPVGLTPPYEQVRSQIEGLIRAGELARGTRLPTVRQLSLDLGLAVNTVARAYKELEADRLVETRGRNGTFVLASRSQIDDAATHTAAVNLARTAREAGLSLAEATQILNQAW</sequence>
<dbReference type="SUPFAM" id="SSF46785">
    <property type="entry name" value="Winged helix' DNA-binding domain"/>
    <property type="match status" value="1"/>
</dbReference>
<proteinExistence type="predicted"/>
<gene>
    <name evidence="5" type="ORF">E0H50_29725</name>
</gene>
<evidence type="ECO:0000313" key="5">
    <source>
        <dbReference type="EMBL" id="TCC28481.1"/>
    </source>
</evidence>
<dbReference type="SMART" id="SM00345">
    <property type="entry name" value="HTH_GNTR"/>
    <property type="match status" value="1"/>
</dbReference>
<keyword evidence="3" id="KW-0804">Transcription</keyword>
<dbReference type="GO" id="GO:0003677">
    <property type="term" value="F:DNA binding"/>
    <property type="evidence" value="ECO:0007669"/>
    <property type="project" value="UniProtKB-KW"/>
</dbReference>
<dbReference type="CDD" id="cd07377">
    <property type="entry name" value="WHTH_GntR"/>
    <property type="match status" value="1"/>
</dbReference>
<protein>
    <submittedName>
        <fullName evidence="5">GntR family transcriptional regulator</fullName>
    </submittedName>
</protein>
<evidence type="ECO:0000256" key="1">
    <source>
        <dbReference type="ARBA" id="ARBA00023015"/>
    </source>
</evidence>
<comment type="caution">
    <text evidence="5">The sequence shown here is derived from an EMBL/GenBank/DDBJ whole genome shotgun (WGS) entry which is preliminary data.</text>
</comment>
<dbReference type="InterPro" id="IPR036390">
    <property type="entry name" value="WH_DNA-bd_sf"/>
</dbReference>
<keyword evidence="1" id="KW-0805">Transcription regulation</keyword>
<dbReference type="OrthoDB" id="4307011at2"/>
<dbReference type="PROSITE" id="PS50949">
    <property type="entry name" value="HTH_GNTR"/>
    <property type="match status" value="1"/>
</dbReference>
<evidence type="ECO:0000259" key="4">
    <source>
        <dbReference type="PROSITE" id="PS50949"/>
    </source>
</evidence>
<evidence type="ECO:0000256" key="2">
    <source>
        <dbReference type="ARBA" id="ARBA00023125"/>
    </source>
</evidence>
<dbReference type="AlphaFoldDB" id="A0A4R0I6H1"/>
<dbReference type="InterPro" id="IPR036388">
    <property type="entry name" value="WH-like_DNA-bd_sf"/>
</dbReference>
<dbReference type="EMBL" id="SJKA01000012">
    <property type="protein sequence ID" value="TCC28481.1"/>
    <property type="molecule type" value="Genomic_DNA"/>
</dbReference>
<dbReference type="GO" id="GO:0003700">
    <property type="term" value="F:DNA-binding transcription factor activity"/>
    <property type="evidence" value="ECO:0007669"/>
    <property type="project" value="InterPro"/>
</dbReference>
<accession>A0A4R0I6H1</accession>
<dbReference type="PANTHER" id="PTHR38445:SF9">
    <property type="entry name" value="HTH-TYPE TRANSCRIPTIONAL REPRESSOR YTRA"/>
    <property type="match status" value="1"/>
</dbReference>
<keyword evidence="6" id="KW-1185">Reference proteome</keyword>
<dbReference type="Proteomes" id="UP000292695">
    <property type="component" value="Unassembled WGS sequence"/>
</dbReference>
<organism evidence="5 6">
    <name type="scientific">Kribbella sindirgiensis</name>
    <dbReference type="NCBI Taxonomy" id="1124744"/>
    <lineage>
        <taxon>Bacteria</taxon>
        <taxon>Bacillati</taxon>
        <taxon>Actinomycetota</taxon>
        <taxon>Actinomycetes</taxon>
        <taxon>Propionibacteriales</taxon>
        <taxon>Kribbellaceae</taxon>
        <taxon>Kribbella</taxon>
    </lineage>
</organism>
<dbReference type="Pfam" id="PF00392">
    <property type="entry name" value="GntR"/>
    <property type="match status" value="1"/>
</dbReference>
<dbReference type="Gene3D" id="1.10.10.10">
    <property type="entry name" value="Winged helix-like DNA-binding domain superfamily/Winged helix DNA-binding domain"/>
    <property type="match status" value="1"/>
</dbReference>